<keyword evidence="2" id="KW-1185">Reference proteome</keyword>
<dbReference type="AlphaFoldDB" id="S2JQL3"/>
<dbReference type="Proteomes" id="UP000014254">
    <property type="component" value="Unassembled WGS sequence"/>
</dbReference>
<dbReference type="VEuPathDB" id="FungiDB:HMPREF1544_00843"/>
<dbReference type="InParanoid" id="S2JQL3"/>
<evidence type="ECO:0000313" key="2">
    <source>
        <dbReference type="Proteomes" id="UP000014254"/>
    </source>
</evidence>
<accession>S2JQL3</accession>
<organism evidence="1 2">
    <name type="scientific">Mucor circinelloides f. circinelloides (strain 1006PhL)</name>
    <name type="common">Mucormycosis agent</name>
    <name type="synonym">Calyptromyces circinelloides</name>
    <dbReference type="NCBI Taxonomy" id="1220926"/>
    <lineage>
        <taxon>Eukaryota</taxon>
        <taxon>Fungi</taxon>
        <taxon>Fungi incertae sedis</taxon>
        <taxon>Mucoromycota</taxon>
        <taxon>Mucoromycotina</taxon>
        <taxon>Mucoromycetes</taxon>
        <taxon>Mucorales</taxon>
        <taxon>Mucorineae</taxon>
        <taxon>Mucoraceae</taxon>
        <taxon>Mucor</taxon>
    </lineage>
</organism>
<evidence type="ECO:0008006" key="3">
    <source>
        <dbReference type="Google" id="ProtNLM"/>
    </source>
</evidence>
<gene>
    <name evidence="1" type="ORF">HMPREF1544_00843</name>
</gene>
<dbReference type="OrthoDB" id="2287188at2759"/>
<sequence>MSLIPATRNKRLVKPEQDQLQWNLTQGHSKRHCSELLHVKHQSNNSVTTEQIANKFVQFLYNTKEAEAKLDQLAKDITFMCQNVSFSSAQFNQIVSEQAVNNVRLLEYYYKLYIRLEVLALSLPSILQHVRNLDETLLDLISRNDTVAKAYVPHLPDKLLDELFEKDGRQLTSWTALMKPNNAQRLLFILEHYAESMSFDELKTILIRLMSFHKVRPKDSDENLNKCFYRQLRHVKQCLFNTAQRQTKQYDSFLAKKPVYLLMSQWFFEFNVKSNHSLTEFIAHIASVGSSLENGSEVMDVSLLLYLYFTACKDLNASGEDVLRIFDIIEAVNTAVKQSLERDESSELGVILALTQIALEHMHTSVGYTYASWFEATFVRSSTSILDKRTSAIFIKILQQMTLYELPSILQIQGKALSNCTTIPNSQLYVSAVRKRLLELGLNQHLKSYPVSIKTPLQAEIIAESLNVSSEVEDVLREFIQKNNTVPKSLLQAHAGTWKHATISSWRSNS</sequence>
<dbReference type="EMBL" id="KE123901">
    <property type="protein sequence ID" value="EPB92274.1"/>
    <property type="molecule type" value="Genomic_DNA"/>
</dbReference>
<protein>
    <recommendedName>
        <fullName evidence="3">Fanconi anaemia group A protein N-terminal domain-containing protein</fullName>
    </recommendedName>
</protein>
<reference evidence="2" key="1">
    <citation type="submission" date="2013-05" db="EMBL/GenBank/DDBJ databases">
        <title>The Genome sequence of Mucor circinelloides f. circinelloides 1006PhL.</title>
        <authorList>
            <consortium name="The Broad Institute Genomics Platform"/>
            <person name="Cuomo C."/>
            <person name="Earl A."/>
            <person name="Findley K."/>
            <person name="Lee S.C."/>
            <person name="Walker B."/>
            <person name="Young S."/>
            <person name="Zeng Q."/>
            <person name="Gargeya S."/>
            <person name="Fitzgerald M."/>
            <person name="Haas B."/>
            <person name="Abouelleil A."/>
            <person name="Allen A.W."/>
            <person name="Alvarado L."/>
            <person name="Arachchi H.M."/>
            <person name="Berlin A.M."/>
            <person name="Chapman S.B."/>
            <person name="Gainer-Dewar J."/>
            <person name="Goldberg J."/>
            <person name="Griggs A."/>
            <person name="Gujja S."/>
            <person name="Hansen M."/>
            <person name="Howarth C."/>
            <person name="Imamovic A."/>
            <person name="Ireland A."/>
            <person name="Larimer J."/>
            <person name="McCowan C."/>
            <person name="Murphy C."/>
            <person name="Pearson M."/>
            <person name="Poon T.W."/>
            <person name="Priest M."/>
            <person name="Roberts A."/>
            <person name="Saif S."/>
            <person name="Shea T."/>
            <person name="Sisk P."/>
            <person name="Sykes S."/>
            <person name="Wortman J."/>
            <person name="Nusbaum C."/>
            <person name="Birren B."/>
        </authorList>
    </citation>
    <scope>NUCLEOTIDE SEQUENCE [LARGE SCALE GENOMIC DNA]</scope>
    <source>
        <strain evidence="2">1006PhL</strain>
    </source>
</reference>
<proteinExistence type="predicted"/>
<name>S2JQL3_MUCC1</name>
<evidence type="ECO:0000313" key="1">
    <source>
        <dbReference type="EMBL" id="EPB92274.1"/>
    </source>
</evidence>
<dbReference type="STRING" id="1220926.S2JQL3"/>